<sequence length="462" mass="50072">MSQNVTAFDTIAAIATPPGEGAIAIIRVSGNEAVTTVNALFRGHDLTQVATNTINYGHIVDPDTHAVVDEVMVSVMRAPKTYTCEDVVEINTHGGILATNRVLQLVVGTGPRMAEPGEFTKRAFLNGRIDLTQAEGVMDIIRAKTDRAMDVAEHQVAGGLETEIRATRQKVLDVLAQEEVNIDYPEYDTDQMTANAMRQCAEMVIKDIDQLLQTATEGQIMRDGLATAIVGRPNVGKSSLLNYLLHEDKAIVTDVAGTTRDVLEEYVNVRGVPLRLVDTAGIHETDDKVEKIGVERSRAALAAADLVLLVLDASQPLTDEDRELLTTTQAQHRIILLNKQDLPTAFDATTLAPWTEEADVLGTSVVTTAGMDALADRISSMFMGGIANRQADVMVTNARQAGLLRQARQSLRDVISGLDNDMPLDMVQMDLTDAWDHLGEITGDAAPDELITTLFSQFCLGK</sequence>
<keyword evidence="6 10" id="KW-0378">Hydrolase</keyword>
<dbReference type="GO" id="GO:0042802">
    <property type="term" value="F:identical protein binding"/>
    <property type="evidence" value="ECO:0007669"/>
    <property type="project" value="UniProtKB-ARBA"/>
</dbReference>
<keyword evidence="3 10" id="KW-0819">tRNA processing</keyword>
<comment type="caution">
    <text evidence="13">The sequence shown here is derived from an EMBL/GenBank/DDBJ whole genome shotgun (WGS) entry which is preliminary data.</text>
</comment>
<dbReference type="NCBIfam" id="TIGR00231">
    <property type="entry name" value="small_GTP"/>
    <property type="match status" value="1"/>
</dbReference>
<keyword evidence="5 10" id="KW-0547">Nucleotide-binding</keyword>
<keyword evidence="2 10" id="KW-0963">Cytoplasm</keyword>
<dbReference type="Pfam" id="PF12631">
    <property type="entry name" value="MnmE_helical"/>
    <property type="match status" value="1"/>
</dbReference>
<dbReference type="InterPro" id="IPR025867">
    <property type="entry name" value="MnmE_helical"/>
</dbReference>
<dbReference type="CDD" id="cd04164">
    <property type="entry name" value="trmE"/>
    <property type="match status" value="1"/>
</dbReference>
<dbReference type="InterPro" id="IPR031168">
    <property type="entry name" value="G_TrmE"/>
</dbReference>
<feature type="binding site" evidence="10">
    <location>
        <position position="234"/>
    </location>
    <ligand>
        <name>K(+)</name>
        <dbReference type="ChEBI" id="CHEBI:29103"/>
    </ligand>
</feature>
<keyword evidence="14" id="KW-1185">Reference proteome</keyword>
<proteinExistence type="inferred from homology"/>
<feature type="binding site" evidence="10">
    <location>
        <position position="255"/>
    </location>
    <ligand>
        <name>K(+)</name>
        <dbReference type="ChEBI" id="CHEBI:29103"/>
    </ligand>
</feature>
<feature type="binding site" evidence="10">
    <location>
        <position position="258"/>
    </location>
    <ligand>
        <name>K(+)</name>
        <dbReference type="ChEBI" id="CHEBI:29103"/>
    </ligand>
</feature>
<dbReference type="InterPro" id="IPR018948">
    <property type="entry name" value="GTP-bd_TrmE_N"/>
</dbReference>
<protein>
    <recommendedName>
        <fullName evidence="10">tRNA modification GTPase MnmE</fullName>
        <ecNumber evidence="10">3.6.-.-</ecNumber>
    </recommendedName>
</protein>
<dbReference type="PROSITE" id="PS51709">
    <property type="entry name" value="G_TRME"/>
    <property type="match status" value="1"/>
</dbReference>
<dbReference type="STRING" id="1423783.FC50_GL000564"/>
<dbReference type="PANTHER" id="PTHR42714:SF2">
    <property type="entry name" value="TRNA MODIFICATION GTPASE GTPBP3, MITOCHONDRIAL"/>
    <property type="match status" value="1"/>
</dbReference>
<dbReference type="InterPro" id="IPR027417">
    <property type="entry name" value="P-loop_NTPase"/>
</dbReference>
<dbReference type="GO" id="GO:0005525">
    <property type="term" value="F:GTP binding"/>
    <property type="evidence" value="ECO:0007669"/>
    <property type="project" value="UniProtKB-UniRule"/>
</dbReference>
<dbReference type="Proteomes" id="UP000051922">
    <property type="component" value="Unassembled WGS sequence"/>
</dbReference>
<dbReference type="InterPro" id="IPR004520">
    <property type="entry name" value="GTPase_MnmE"/>
</dbReference>
<comment type="function">
    <text evidence="10">Exhibits a very high intrinsic GTPase hydrolysis rate. Involved in the addition of a carboxymethylaminomethyl (cmnm) group at the wobble position (U34) of certain tRNAs, forming tRNA-cmnm(5)s(2)U34.</text>
</comment>
<feature type="binding site" evidence="10">
    <location>
        <begin position="234"/>
        <end position="239"/>
    </location>
    <ligand>
        <name>GTP</name>
        <dbReference type="ChEBI" id="CHEBI:37565"/>
    </ligand>
</feature>
<comment type="similarity">
    <text evidence="1 10 11">Belongs to the TRAFAC class TrmE-Era-EngA-EngB-Septin-like GTPase superfamily. TrmE GTPase family.</text>
</comment>
<dbReference type="GO" id="GO:0046872">
    <property type="term" value="F:metal ion binding"/>
    <property type="evidence" value="ECO:0007669"/>
    <property type="project" value="UniProtKB-KW"/>
</dbReference>
<dbReference type="OrthoDB" id="9805918at2"/>
<keyword evidence="4 10" id="KW-0479">Metal-binding</keyword>
<dbReference type="HAMAP" id="MF_00379">
    <property type="entry name" value="GTPase_MnmE"/>
    <property type="match status" value="1"/>
</dbReference>
<dbReference type="InterPro" id="IPR006073">
    <property type="entry name" value="GTP-bd"/>
</dbReference>
<dbReference type="GO" id="GO:0002098">
    <property type="term" value="P:tRNA wobble uridine modification"/>
    <property type="evidence" value="ECO:0007669"/>
    <property type="project" value="TreeGrafter"/>
</dbReference>
<dbReference type="InterPro" id="IPR027368">
    <property type="entry name" value="MnmE_dom2"/>
</dbReference>
<feature type="binding site" evidence="10">
    <location>
        <position position="462"/>
    </location>
    <ligand>
        <name>(6S)-5-formyl-5,6,7,8-tetrahydrofolate</name>
        <dbReference type="ChEBI" id="CHEBI:57457"/>
    </ligand>
</feature>
<dbReference type="EMBL" id="AZFJ01000040">
    <property type="protein sequence ID" value="KRL86606.1"/>
    <property type="molecule type" value="Genomic_DNA"/>
</dbReference>
<dbReference type="FunFam" id="3.40.50.300:FF:000494">
    <property type="entry name" value="tRNA modification GTPase MnmE"/>
    <property type="match status" value="1"/>
</dbReference>
<feature type="domain" description="TrmE-type G" evidence="12">
    <location>
        <begin position="224"/>
        <end position="383"/>
    </location>
</feature>
<dbReference type="FunFam" id="3.30.1360.120:FF:000003">
    <property type="entry name" value="tRNA modification GTPase MnmE"/>
    <property type="match status" value="1"/>
</dbReference>
<dbReference type="GO" id="GO:0030488">
    <property type="term" value="P:tRNA methylation"/>
    <property type="evidence" value="ECO:0007669"/>
    <property type="project" value="TreeGrafter"/>
</dbReference>
<accession>A0A0R1U0Z8</accession>
<evidence type="ECO:0000313" key="14">
    <source>
        <dbReference type="Proteomes" id="UP000051922"/>
    </source>
</evidence>
<evidence type="ECO:0000256" key="11">
    <source>
        <dbReference type="RuleBase" id="RU003313"/>
    </source>
</evidence>
<feature type="binding site" evidence="10">
    <location>
        <position position="89"/>
    </location>
    <ligand>
        <name>(6S)-5-formyl-5,6,7,8-tetrahydrofolate</name>
        <dbReference type="ChEBI" id="CHEBI:57457"/>
    </ligand>
</feature>
<dbReference type="CDD" id="cd14858">
    <property type="entry name" value="TrmE_N"/>
    <property type="match status" value="1"/>
</dbReference>
<feature type="binding site" evidence="10">
    <location>
        <begin position="278"/>
        <end position="281"/>
    </location>
    <ligand>
        <name>GTP</name>
        <dbReference type="ChEBI" id="CHEBI:37565"/>
    </ligand>
</feature>
<evidence type="ECO:0000256" key="7">
    <source>
        <dbReference type="ARBA" id="ARBA00022842"/>
    </source>
</evidence>
<dbReference type="GO" id="GO:0003924">
    <property type="term" value="F:GTPase activity"/>
    <property type="evidence" value="ECO:0007669"/>
    <property type="project" value="UniProtKB-UniRule"/>
</dbReference>
<comment type="subunit">
    <text evidence="10">Homodimer. Heterotetramer of two MnmE and two MnmG subunits.</text>
</comment>
<evidence type="ECO:0000256" key="3">
    <source>
        <dbReference type="ARBA" id="ARBA00022694"/>
    </source>
</evidence>
<dbReference type="GO" id="GO:0005829">
    <property type="term" value="C:cytosol"/>
    <property type="evidence" value="ECO:0007669"/>
    <property type="project" value="TreeGrafter"/>
</dbReference>
<dbReference type="RefSeq" id="WP_056956466.1">
    <property type="nucleotide sequence ID" value="NZ_AZFJ01000040.1"/>
</dbReference>
<dbReference type="Pfam" id="PF10396">
    <property type="entry name" value="TrmE_N"/>
    <property type="match status" value="1"/>
</dbReference>
<name>A0A0R1U0Z8_9LACO</name>
<evidence type="ECO:0000256" key="8">
    <source>
        <dbReference type="ARBA" id="ARBA00022958"/>
    </source>
</evidence>
<evidence type="ECO:0000256" key="1">
    <source>
        <dbReference type="ARBA" id="ARBA00011043"/>
    </source>
</evidence>
<reference evidence="13 14" key="1">
    <citation type="journal article" date="2015" name="Genome Announc.">
        <title>Expanding the biotechnology potential of lactobacilli through comparative genomics of 213 strains and associated genera.</title>
        <authorList>
            <person name="Sun Z."/>
            <person name="Harris H.M."/>
            <person name="McCann A."/>
            <person name="Guo C."/>
            <person name="Argimon S."/>
            <person name="Zhang W."/>
            <person name="Yang X."/>
            <person name="Jeffery I.B."/>
            <person name="Cooney J.C."/>
            <person name="Kagawa T.F."/>
            <person name="Liu W."/>
            <person name="Song Y."/>
            <person name="Salvetti E."/>
            <person name="Wrobel A."/>
            <person name="Rasinkangas P."/>
            <person name="Parkhill J."/>
            <person name="Rea M.C."/>
            <person name="O'Sullivan O."/>
            <person name="Ritari J."/>
            <person name="Douillard F.P."/>
            <person name="Paul Ross R."/>
            <person name="Yang R."/>
            <person name="Briner A.E."/>
            <person name="Felis G.E."/>
            <person name="de Vos W.M."/>
            <person name="Barrangou R."/>
            <person name="Klaenhammer T.R."/>
            <person name="Caufield P.W."/>
            <person name="Cui Y."/>
            <person name="Zhang H."/>
            <person name="O'Toole P.W."/>
        </authorList>
    </citation>
    <scope>NUCLEOTIDE SEQUENCE [LARGE SCALE GENOMIC DNA]</scope>
    <source>
        <strain evidence="13 14">DSM 15945</strain>
    </source>
</reference>
<dbReference type="SUPFAM" id="SSF52540">
    <property type="entry name" value="P-loop containing nucleoside triphosphate hydrolases"/>
    <property type="match status" value="1"/>
</dbReference>
<comment type="caution">
    <text evidence="10">Lacks conserved residue(s) required for the propagation of feature annotation.</text>
</comment>
<dbReference type="EC" id="3.6.-.-" evidence="10"/>
<comment type="subcellular location">
    <subcellularLocation>
        <location evidence="10">Cytoplasm</location>
    </subcellularLocation>
</comment>
<evidence type="ECO:0000313" key="13">
    <source>
        <dbReference type="EMBL" id="KRL86606.1"/>
    </source>
</evidence>
<dbReference type="Gene3D" id="3.30.1360.120">
    <property type="entry name" value="Probable tRNA modification gtpase trme, domain 1"/>
    <property type="match status" value="1"/>
</dbReference>
<dbReference type="InterPro" id="IPR027266">
    <property type="entry name" value="TrmE/GcvT-like"/>
</dbReference>
<evidence type="ECO:0000256" key="5">
    <source>
        <dbReference type="ARBA" id="ARBA00022741"/>
    </source>
</evidence>
<keyword evidence="7 10" id="KW-0460">Magnesium</keyword>
<feature type="binding site" evidence="10">
    <location>
        <begin position="253"/>
        <end position="259"/>
    </location>
    <ligand>
        <name>GTP</name>
        <dbReference type="ChEBI" id="CHEBI:37565"/>
    </ligand>
</feature>
<dbReference type="AlphaFoldDB" id="A0A0R1U0Z8"/>
<keyword evidence="9 10" id="KW-0342">GTP-binding</keyword>
<keyword evidence="8 10" id="KW-0630">Potassium</keyword>
<feature type="binding site" evidence="10">
    <location>
        <position position="259"/>
    </location>
    <ligand>
        <name>Mg(2+)</name>
        <dbReference type="ChEBI" id="CHEBI:18420"/>
    </ligand>
</feature>
<dbReference type="PANTHER" id="PTHR42714">
    <property type="entry name" value="TRNA MODIFICATION GTPASE GTPBP3"/>
    <property type="match status" value="1"/>
</dbReference>
<dbReference type="Gene3D" id="1.20.120.430">
    <property type="entry name" value="tRNA modification GTPase MnmE domain 2"/>
    <property type="match status" value="1"/>
</dbReference>
<dbReference type="PATRIC" id="fig|1423783.4.peg.584"/>
<evidence type="ECO:0000256" key="10">
    <source>
        <dbReference type="HAMAP-Rule" id="MF_00379"/>
    </source>
</evidence>
<feature type="binding site" evidence="10">
    <location>
        <position position="128"/>
    </location>
    <ligand>
        <name>(6S)-5-formyl-5,6,7,8-tetrahydrofolate</name>
        <dbReference type="ChEBI" id="CHEBI:57457"/>
    </ligand>
</feature>
<evidence type="ECO:0000256" key="4">
    <source>
        <dbReference type="ARBA" id="ARBA00022723"/>
    </source>
</evidence>
<evidence type="ECO:0000256" key="9">
    <source>
        <dbReference type="ARBA" id="ARBA00023134"/>
    </source>
</evidence>
<dbReference type="InterPro" id="IPR005225">
    <property type="entry name" value="Small_GTP-bd"/>
</dbReference>
<evidence type="ECO:0000259" key="12">
    <source>
        <dbReference type="PROSITE" id="PS51709"/>
    </source>
</evidence>
<feature type="binding site" evidence="10">
    <location>
        <position position="27"/>
    </location>
    <ligand>
        <name>(6S)-5-formyl-5,6,7,8-tetrahydrofolate</name>
        <dbReference type="ChEBI" id="CHEBI:57457"/>
    </ligand>
</feature>
<feature type="binding site" evidence="10">
    <location>
        <position position="253"/>
    </location>
    <ligand>
        <name>K(+)</name>
        <dbReference type="ChEBI" id="CHEBI:29103"/>
    </ligand>
</feature>
<organism evidence="13 14">
    <name type="scientific">Lacticaseibacillus pantheris DSM 15945 = JCM 12539 = NBRC 106106</name>
    <dbReference type="NCBI Taxonomy" id="1423783"/>
    <lineage>
        <taxon>Bacteria</taxon>
        <taxon>Bacillati</taxon>
        <taxon>Bacillota</taxon>
        <taxon>Bacilli</taxon>
        <taxon>Lactobacillales</taxon>
        <taxon>Lactobacillaceae</taxon>
        <taxon>Lacticaseibacillus</taxon>
    </lineage>
</organism>
<dbReference type="Pfam" id="PF01926">
    <property type="entry name" value="MMR_HSR1"/>
    <property type="match status" value="1"/>
</dbReference>
<comment type="cofactor">
    <cofactor evidence="10">
        <name>K(+)</name>
        <dbReference type="ChEBI" id="CHEBI:29103"/>
    </cofactor>
    <text evidence="10">Binds 1 potassium ion per subunit.</text>
</comment>
<gene>
    <name evidence="10" type="primary">mnmE</name>
    <name evidence="10" type="synonym">trmE</name>
    <name evidence="13" type="ORF">FC50_GL000564</name>
</gene>
<evidence type="ECO:0000256" key="6">
    <source>
        <dbReference type="ARBA" id="ARBA00022801"/>
    </source>
</evidence>
<dbReference type="Gene3D" id="3.40.50.300">
    <property type="entry name" value="P-loop containing nucleotide triphosphate hydrolases"/>
    <property type="match status" value="1"/>
</dbReference>
<evidence type="ECO:0000256" key="2">
    <source>
        <dbReference type="ARBA" id="ARBA00022490"/>
    </source>
</evidence>
<dbReference type="NCBIfam" id="TIGR00450">
    <property type="entry name" value="mnmE_trmE_thdF"/>
    <property type="match status" value="1"/>
</dbReference>
<feature type="binding site" evidence="10">
    <location>
        <position position="238"/>
    </location>
    <ligand>
        <name>Mg(2+)</name>
        <dbReference type="ChEBI" id="CHEBI:18420"/>
    </ligand>
</feature>